<organism evidence="2 3">
    <name type="scientific">Trichosporon asahii var. asahii (strain CBS 8904)</name>
    <name type="common">Yeast</name>
    <dbReference type="NCBI Taxonomy" id="1220162"/>
    <lineage>
        <taxon>Eukaryota</taxon>
        <taxon>Fungi</taxon>
        <taxon>Dikarya</taxon>
        <taxon>Basidiomycota</taxon>
        <taxon>Agaricomycotina</taxon>
        <taxon>Tremellomycetes</taxon>
        <taxon>Trichosporonales</taxon>
        <taxon>Trichosporonaceae</taxon>
        <taxon>Trichosporon</taxon>
    </lineage>
</organism>
<feature type="region of interest" description="Disordered" evidence="1">
    <location>
        <begin position="1"/>
        <end position="36"/>
    </location>
</feature>
<dbReference type="HOGENOM" id="CLU_562822_0_0_1"/>
<protein>
    <submittedName>
        <fullName evidence="2">Uncharacterized protein</fullName>
    </submittedName>
</protein>
<feature type="region of interest" description="Disordered" evidence="1">
    <location>
        <begin position="450"/>
        <end position="485"/>
    </location>
</feature>
<gene>
    <name evidence="2" type="ORF">A1Q2_00678</name>
</gene>
<evidence type="ECO:0000313" key="2">
    <source>
        <dbReference type="EMBL" id="EKD05029.1"/>
    </source>
</evidence>
<dbReference type="AlphaFoldDB" id="K1WW77"/>
<sequence>MELTSQGQPLGQLAPAGQPPSPPPVPLKTRRVGDPDVLSRCPETLIAEPVPQIALQPSWQLDWFGATLQSLPDADSDSEDHRNRQAGVDPQRGREAGDEEGLEQEHQEPIYMSIGAVGEYLAEEARRFPTHIVARWGPAVLSELVETATLEGRPMYKLEAGIDLRRHKLLLFLGPPADSHKHAGNYSITPGEIDTDAIDEFLQKGDFSLIKGKANKLKTYHGTAVDVHDRVTSGHLTDKQQAVNQLMAKEPCGNTQHLWTAMLESSAYDPGVHEELPFAVRHVLEHWNLACFGLTDASSGGLNINVMDQSSHETLVPARQIVDVIAALEELVNDHPLACLPSLKDRDSWSQLLAPFFPRKTPAVVETVVSAVTGGHRRHLWRKTVHPHLDKLFSLPPVSYSRFLPTHSERWHKNRPYISVPVTREPHLTPAGILSSMREDMEQAAVKAGYPPIQRPTVVPPPDTPPTQGSPTQAPPTIAPSTMTA</sequence>
<keyword evidence="3" id="KW-1185">Reference proteome</keyword>
<proteinExistence type="predicted"/>
<dbReference type="Proteomes" id="UP000006757">
    <property type="component" value="Unassembled WGS sequence"/>
</dbReference>
<reference evidence="2 3" key="1">
    <citation type="journal article" date="2012" name="Eukaryot. Cell">
        <title>Genome sequence of the Trichosporon asahii environmental strain CBS 8904.</title>
        <authorList>
            <person name="Yang R.Y."/>
            <person name="Li H.T."/>
            <person name="Zhu H."/>
            <person name="Zhou G.P."/>
            <person name="Wang M."/>
            <person name="Wang L."/>
        </authorList>
    </citation>
    <scope>NUCLEOTIDE SEQUENCE [LARGE SCALE GENOMIC DNA]</scope>
    <source>
        <strain evidence="2 3">CBS 8904</strain>
    </source>
</reference>
<name>K1WW77_TRIAC</name>
<accession>K1WW77</accession>
<dbReference type="EMBL" id="AMBO01000159">
    <property type="protein sequence ID" value="EKD05029.1"/>
    <property type="molecule type" value="Genomic_DNA"/>
</dbReference>
<evidence type="ECO:0000313" key="3">
    <source>
        <dbReference type="Proteomes" id="UP000006757"/>
    </source>
</evidence>
<dbReference type="InParanoid" id="K1WW77"/>
<evidence type="ECO:0000256" key="1">
    <source>
        <dbReference type="SAM" id="MobiDB-lite"/>
    </source>
</evidence>
<feature type="region of interest" description="Disordered" evidence="1">
    <location>
        <begin position="70"/>
        <end position="104"/>
    </location>
</feature>
<comment type="caution">
    <text evidence="2">The sequence shown here is derived from an EMBL/GenBank/DDBJ whole genome shotgun (WGS) entry which is preliminary data.</text>
</comment>
<feature type="compositionally biased region" description="Pro residues" evidence="1">
    <location>
        <begin position="17"/>
        <end position="26"/>
    </location>
</feature>